<evidence type="ECO:0000256" key="9">
    <source>
        <dbReference type="SAM" id="MobiDB-lite"/>
    </source>
</evidence>
<keyword evidence="6" id="KW-0969">Cilium</keyword>
<dbReference type="EMBL" id="CAKKNE010000006">
    <property type="protein sequence ID" value="CAH0378663.1"/>
    <property type="molecule type" value="Genomic_DNA"/>
</dbReference>
<dbReference type="PROSITE" id="PS51450">
    <property type="entry name" value="LRR"/>
    <property type="match status" value="2"/>
</dbReference>
<keyword evidence="13" id="KW-1185">Reference proteome</keyword>
<evidence type="ECO:0000313" key="12">
    <source>
        <dbReference type="EMBL" id="CAH0378663.1"/>
    </source>
</evidence>
<proteinExistence type="inferred from homology"/>
<sequence length="491" mass="55965">MASDGIWVPDPDAEDKYPPPKKGMNRMTLKLIRKRAEHNEGIISTLEELTLHQEELVAIEPCLGTTCRKLKILYLQNNIISKIQHLHHLKDLEYLNMALNNVSKIEGLDKCEFLNKLDLTVNFVDVDELESSMDHLADREHLKDLYMMGNPCEANWPGFKNYVIARLPQLQFLDGEAITRSMQIIAKQQLPKLAVELRSLAQEKRDEKAQKEFVDYRDIDTDEKAPYTPEVRYAASFDASRRRLAIPTQVRLKMYEELAEEKAEKENRELRRQPRERDHAGEQRKKVERVRQREEEGKILQCNEGKWEFHFDEESVKGSIILDLHVSRHLDSSLIDLDIHPAYVSVVIKSKVLRLKLPSEVNASLSTAKRSKVTGHLLIEMPKINENAPTLFGKSKARAEKEERLQRLNGERKPGLGAPTKKQSVGVHAKPLDNRRPALSASMADLMVKDSSSRRKKDGMAAVSTRRVDDPPPPPAVVAAADDDDEPPPPC</sequence>
<dbReference type="Proteomes" id="UP000789595">
    <property type="component" value="Unassembled WGS sequence"/>
</dbReference>
<evidence type="ECO:0000256" key="4">
    <source>
        <dbReference type="ARBA" id="ARBA00022614"/>
    </source>
</evidence>
<evidence type="ECO:0000256" key="7">
    <source>
        <dbReference type="ARBA" id="ARBA00023273"/>
    </source>
</evidence>
<dbReference type="AlphaFoldDB" id="A0A7S4E455"/>
<dbReference type="GO" id="GO:0005737">
    <property type="term" value="C:cytoplasm"/>
    <property type="evidence" value="ECO:0007669"/>
    <property type="project" value="UniProtKB-SubCell"/>
</dbReference>
<gene>
    <name evidence="11" type="ORF">PCAL00307_LOCUS4420</name>
    <name evidence="12" type="ORF">PECAL_6P02590</name>
</gene>
<evidence type="ECO:0000259" key="10">
    <source>
        <dbReference type="Pfam" id="PF23602"/>
    </source>
</evidence>
<keyword evidence="3" id="KW-0963">Cytoplasm</keyword>
<evidence type="ECO:0000313" key="11">
    <source>
        <dbReference type="EMBL" id="CAE0688986.1"/>
    </source>
</evidence>
<keyword evidence="7" id="KW-0966">Cell projection</keyword>
<reference evidence="12" key="2">
    <citation type="submission" date="2021-11" db="EMBL/GenBank/DDBJ databases">
        <authorList>
            <consortium name="Genoscope - CEA"/>
            <person name="William W."/>
        </authorList>
    </citation>
    <scope>NUCLEOTIDE SEQUENCE</scope>
</reference>
<evidence type="ECO:0000256" key="1">
    <source>
        <dbReference type="ARBA" id="ARBA00004138"/>
    </source>
</evidence>
<feature type="compositionally biased region" description="Acidic residues" evidence="9">
    <location>
        <begin position="481"/>
        <end position="491"/>
    </location>
</feature>
<dbReference type="SUPFAM" id="SSF52058">
    <property type="entry name" value="L domain-like"/>
    <property type="match status" value="1"/>
</dbReference>
<dbReference type="OrthoDB" id="10250990at2759"/>
<dbReference type="SMART" id="SM00365">
    <property type="entry name" value="LRR_SD22"/>
    <property type="match status" value="2"/>
</dbReference>
<organism evidence="11">
    <name type="scientific">Pelagomonas calceolata</name>
    <dbReference type="NCBI Taxonomy" id="35677"/>
    <lineage>
        <taxon>Eukaryota</taxon>
        <taxon>Sar</taxon>
        <taxon>Stramenopiles</taxon>
        <taxon>Ochrophyta</taxon>
        <taxon>Pelagophyceae</taxon>
        <taxon>Pelagomonadales</taxon>
        <taxon>Pelagomonadaceae</taxon>
        <taxon>Pelagomonas</taxon>
    </lineage>
</organism>
<feature type="region of interest" description="Disordered" evidence="9">
    <location>
        <begin position="263"/>
        <end position="292"/>
    </location>
</feature>
<evidence type="ECO:0000256" key="8">
    <source>
        <dbReference type="ARBA" id="ARBA00049982"/>
    </source>
</evidence>
<dbReference type="InterPro" id="IPR032675">
    <property type="entry name" value="LRR_dom_sf"/>
</dbReference>
<evidence type="ECO:0000256" key="5">
    <source>
        <dbReference type="ARBA" id="ARBA00022737"/>
    </source>
</evidence>
<feature type="domain" description="Dynein axonemal assembly factor 11-like CS" evidence="10">
    <location>
        <begin position="265"/>
        <end position="383"/>
    </location>
</feature>
<evidence type="ECO:0000256" key="6">
    <source>
        <dbReference type="ARBA" id="ARBA00023069"/>
    </source>
</evidence>
<dbReference type="PANTHER" id="PTHR18849:SF0">
    <property type="entry name" value="CILIA- AND FLAGELLA-ASSOCIATED PROTEIN 410-RELATED"/>
    <property type="match status" value="1"/>
</dbReference>
<dbReference type="Pfam" id="PF23602">
    <property type="entry name" value="CS_DNAAF11_C"/>
    <property type="match status" value="1"/>
</dbReference>
<accession>A0A7S4E455</accession>
<comment type="subcellular location">
    <subcellularLocation>
        <location evidence="1">Cell projection</location>
        <location evidence="1">Cilium</location>
    </subcellularLocation>
    <subcellularLocation>
        <location evidence="2">Cytoplasm</location>
    </subcellularLocation>
</comment>
<reference evidence="11" key="1">
    <citation type="submission" date="2021-01" db="EMBL/GenBank/DDBJ databases">
        <authorList>
            <person name="Corre E."/>
            <person name="Pelletier E."/>
            <person name="Niang G."/>
            <person name="Scheremetjew M."/>
            <person name="Finn R."/>
            <person name="Kale V."/>
            <person name="Holt S."/>
            <person name="Cochrane G."/>
            <person name="Meng A."/>
            <person name="Brown T."/>
            <person name="Cohen L."/>
        </authorList>
    </citation>
    <scope>NUCLEOTIDE SEQUENCE</scope>
    <source>
        <strain evidence="11">CCMP1756</strain>
    </source>
</reference>
<feature type="compositionally biased region" description="Basic and acidic residues" evidence="9">
    <location>
        <begin position="398"/>
        <end position="414"/>
    </location>
</feature>
<protein>
    <recommendedName>
        <fullName evidence="10">Dynein axonemal assembly factor 11-like CS domain-containing protein</fullName>
    </recommendedName>
</protein>
<dbReference type="EMBL" id="HBIW01005378">
    <property type="protein sequence ID" value="CAE0688986.1"/>
    <property type="molecule type" value="Transcribed_RNA"/>
</dbReference>
<dbReference type="Pfam" id="PF14580">
    <property type="entry name" value="LRR_9"/>
    <property type="match status" value="1"/>
</dbReference>
<dbReference type="Gene3D" id="3.80.10.10">
    <property type="entry name" value="Ribonuclease Inhibitor"/>
    <property type="match status" value="1"/>
</dbReference>
<dbReference type="GO" id="GO:0005929">
    <property type="term" value="C:cilium"/>
    <property type="evidence" value="ECO:0007669"/>
    <property type="project" value="UniProtKB-SubCell"/>
</dbReference>
<evidence type="ECO:0000256" key="3">
    <source>
        <dbReference type="ARBA" id="ARBA00022490"/>
    </source>
</evidence>
<dbReference type="PANTHER" id="PTHR18849">
    <property type="entry name" value="LEUCINE RICH REPEAT PROTEIN"/>
    <property type="match status" value="1"/>
</dbReference>
<keyword evidence="4" id="KW-0433">Leucine-rich repeat</keyword>
<name>A0A7S4E455_9STRA</name>
<dbReference type="FunFam" id="3.80.10.10:FF:000052">
    <property type="entry name" value="Leucine rich repeat containing 6"/>
    <property type="match status" value="1"/>
</dbReference>
<feature type="region of interest" description="Disordered" evidence="9">
    <location>
        <begin position="1"/>
        <end position="20"/>
    </location>
</feature>
<comment type="similarity">
    <text evidence="8">Belongs to the tilB family.</text>
</comment>
<keyword evidence="5" id="KW-0677">Repeat</keyword>
<evidence type="ECO:0000313" key="13">
    <source>
        <dbReference type="Proteomes" id="UP000789595"/>
    </source>
</evidence>
<evidence type="ECO:0000256" key="2">
    <source>
        <dbReference type="ARBA" id="ARBA00004496"/>
    </source>
</evidence>
<dbReference type="InterPro" id="IPR001611">
    <property type="entry name" value="Leu-rich_rpt"/>
</dbReference>
<feature type="region of interest" description="Disordered" evidence="9">
    <location>
        <begin position="398"/>
        <end position="491"/>
    </location>
</feature>
<dbReference type="InterPro" id="IPR056496">
    <property type="entry name" value="CS_DNAAF11_C"/>
</dbReference>